<keyword evidence="5" id="KW-1185">Reference proteome</keyword>
<sequence length="2162" mass="237521">MTVLTAEEAKEALNGISSRPFQSDVLSAEEAKKALRSVPKSDNREPRTYTVSKPQEPKVYRRNADGLMTQAGIQPTIKQQKQAENAARLDALAGRPQTGAQKDLPAHISQPQAIRDFTTGDIVQTVVPKAQSAKQSGVERIGNALQSIMEAPVAAMEYAGETAIQAGKNIAENVGNPEWRQALGDKVGAGLRKTFSGSLNETRWDPNQLKWVSVPIGTKPEDVTRVSQEQEAKRIAALAPVQEADERLREQTVDTPVDPGSIGSRMMRKVQGRQAAAVEGLSPTGQFVGNTLISVGQNAAMLPAAVINPAVPLAGMAGMAGAGKAYEVQQAGGGAMEALARGTVAGLIEAATEKLPLDNLLKIASSPVGKEAIRNILKQMGTEATEETVSYVANYIADVAANDPNAEFSLKDMALSALGGGLSGGIMGAGGTVVGYARNGNVNAQAAQAAQESAFTQQAGTNANAPQSAAQADSAGAQARKQNALRKYLGQIVGAMKGELASDSPIRVGETPDILRKYGAQSRIITLNQSDIRKIAYPEGYMGGKHNLGFHALEVLPQQLENPVAILKSSSQPNSLVIFTELLDTENRPVMVAMHLDKNGVLGLTNHVASMYGRKNFENFIAAERAAGNILYENEEKDLSWLPVSGLQLPEMEAKTDPINITLPQQAEGVNTSIPGSGAENSRQPGLRSTNPDVQAMMDAQGRIQVARRTQRVFDRLGEKLGVNIVVDARGNGENGYYDSQTRTIHLNADSKDPLGQVFSHEITHRLKEASSADYLAFAQLAEEQLRRTGEYDSLASRIRDAYGELSPDALADEMVAHYAQNLVTNIDEFERLAGINRNLAQKLLDWLDEILHQARLSLQGLTTDEQDAIFRRYTFNEVADATKAWKEVLRRADARAQGSGEIRRMFVLANDAEAIARAEQMEREGKPPEEIWRETHMGRDIKNNWITEIVDREEDFRESGDANRAKYTDNEARINELWAKKDSLTEAEKAELGRLVRENSKRGKMLLDYVSNRQLQENVPGLEKTRFRKGKLDGGSLGSYNARTDGITVADGLTGEEFREVVGHEMQHAIQKKQGMANGTDGRSALAWWLSTYYETIKDNPAFKALQTPQERFDYLLSPAKKRFGTSDIDMIALQLYKSNYGEQQARNTASRVGMTERQRFESMPQYENEWYSDGGDILKARTVLKNIGLPIDYLDRILYSGKKGVHHDGRRESNDTGRAGTVQAERRRRFYHENMGAEPGFQGSLRANEKGQILGQDSVRYSRTLAPELAEEYGAIEPGEHPTNDVLPPRKDGSGSPVRRTYRTAAESQHADERMQAEIEQVIRDGAASYQVSGDREAADYAEATLSREGFDGARGCWNAALESGKTNKNDIALGGRLFKEASSRGDYQAAREILGQVAAEATIAGQKVQAIRLIKRMGPAGELLTLEQTVRKIQKEIEPQAKKLQKKNDGEINRLEQEARKAKEEAEQAGDAQQKKAIEREIARMEKRMAELKGEITIPDEVVADIMGQKTQKGLDEAMTRAYAEIGKQVPSNWANKWNAWRYMAMLVNPTTHIRNITGNLFFRPAIALKDAIKIPMERALMPRYKGDPTAAILNRRNPTDRSYLAQGRESFEENRRMLMSSGKYNPSNEIRDNMRIFKNGVLEAIRRGNGGALEAEDLVFLRRSYERAYAQVLKANDYAAQDGARQAEIRKQAESWAAEEAWRATYRDASAIADAISRFSRMNAAANLVTEGLFPFKKTPIKVAKRGLSYSPAGLVKGLYDMTYGVKSGKVDAAHAIDQFASGLSGTAIVALGAYLASQGLLNGAGDDDDKARAYRKQVSGHQQYSLQIGDKSYTIDWLAPSSMPLFVGAELWKLKQGEAASFKDFYEAMKTLPSPMVEMSMLSSLEDAIDAASYGRSGGEKLVNFFGDAVGSYFGQAVPTLGGKVNRIIDGTQRNAYYKDKTALVPSDWVVAYNSTIRQKVPGMSKGLEPKLDVWGREQKEGLGERIAENLVSPGYLSHNKETPVDKEILRLYEKTGESSVIPNTSPNKYFNAKGSLPRYDMSAAEYTAYMRVRGTTSYELINQMISSSAYKKMGDEEKAKMIGELYQYAGEIAKRRIAPKYADKGMDKAIEICTKANLTYGQYLTVRAQADTDGNHSVSQVEAKKAMFSGSVPNSV</sequence>
<proteinExistence type="predicted"/>
<evidence type="ECO:0000256" key="2">
    <source>
        <dbReference type="SAM" id="MobiDB-lite"/>
    </source>
</evidence>
<evidence type="ECO:0000259" key="3">
    <source>
        <dbReference type="Pfam" id="PF18819"/>
    </source>
</evidence>
<reference evidence="4 5" key="1">
    <citation type="submission" date="2020-08" db="EMBL/GenBank/DDBJ databases">
        <title>Genome public.</title>
        <authorList>
            <person name="Liu C."/>
            <person name="Sun Q."/>
        </authorList>
    </citation>
    <scope>NUCLEOTIDE SEQUENCE [LARGE SCALE GENOMIC DNA]</scope>
    <source>
        <strain evidence="4 5">BX1</strain>
    </source>
</reference>
<evidence type="ECO:0000313" key="4">
    <source>
        <dbReference type="EMBL" id="MBC8577767.1"/>
    </source>
</evidence>
<accession>A0ABR7NPJ9</accession>
<comment type="caution">
    <text evidence="4">The sequence shown here is derived from an EMBL/GenBank/DDBJ whole genome shotgun (WGS) entry which is preliminary data.</text>
</comment>
<dbReference type="Proteomes" id="UP000658131">
    <property type="component" value="Unassembled WGS sequence"/>
</dbReference>
<feature type="region of interest" description="Disordered" evidence="2">
    <location>
        <begin position="32"/>
        <end position="55"/>
    </location>
</feature>
<dbReference type="Pfam" id="PF18819">
    <property type="entry name" value="MuF_C"/>
    <property type="match status" value="1"/>
</dbReference>
<evidence type="ECO:0000313" key="5">
    <source>
        <dbReference type="Proteomes" id="UP000658131"/>
    </source>
</evidence>
<protein>
    <recommendedName>
        <fullName evidence="3">Phage MuF C-terminal domain-containing protein</fullName>
    </recommendedName>
</protein>
<feature type="compositionally biased region" description="Basic and acidic residues" evidence="2">
    <location>
        <begin position="32"/>
        <end position="47"/>
    </location>
</feature>
<feature type="domain" description="Phage MuF C-terminal" evidence="3">
    <location>
        <begin position="544"/>
        <end position="637"/>
    </location>
</feature>
<gene>
    <name evidence="4" type="ORF">H8717_15345</name>
</gene>
<keyword evidence="1" id="KW-0175">Coiled coil</keyword>
<feature type="compositionally biased region" description="Basic and acidic residues" evidence="2">
    <location>
        <begin position="1280"/>
        <end position="1295"/>
    </location>
</feature>
<feature type="region of interest" description="Disordered" evidence="2">
    <location>
        <begin position="455"/>
        <end position="477"/>
    </location>
</feature>
<dbReference type="EMBL" id="JACRTB010000049">
    <property type="protein sequence ID" value="MBC8577767.1"/>
    <property type="molecule type" value="Genomic_DNA"/>
</dbReference>
<evidence type="ECO:0000256" key="1">
    <source>
        <dbReference type="SAM" id="Coils"/>
    </source>
</evidence>
<feature type="coiled-coil region" evidence="1">
    <location>
        <begin position="1444"/>
        <end position="1498"/>
    </location>
</feature>
<dbReference type="RefSeq" id="WP_262401122.1">
    <property type="nucleotide sequence ID" value="NZ_JACRTB010000049.1"/>
</dbReference>
<name>A0ABR7NPJ9_9FIRM</name>
<feature type="region of interest" description="Disordered" evidence="2">
    <location>
        <begin position="669"/>
        <end position="689"/>
    </location>
</feature>
<organism evidence="4 5">
    <name type="scientific">Yanshouia hominis</name>
    <dbReference type="NCBI Taxonomy" id="2763673"/>
    <lineage>
        <taxon>Bacteria</taxon>
        <taxon>Bacillati</taxon>
        <taxon>Bacillota</taxon>
        <taxon>Clostridia</taxon>
        <taxon>Eubacteriales</taxon>
        <taxon>Oscillospiraceae</taxon>
        <taxon>Yanshouia</taxon>
    </lineage>
</organism>
<dbReference type="InterPro" id="IPR041131">
    <property type="entry name" value="MuF_C"/>
</dbReference>
<feature type="region of interest" description="Disordered" evidence="2">
    <location>
        <begin position="1276"/>
        <end position="1301"/>
    </location>
</feature>